<accession>Q97FN3</accession>
<dbReference type="OrthoDB" id="5344211at2"/>
<dbReference type="GeneID" id="44999186"/>
<organism evidence="2 3">
    <name type="scientific">Clostridium acetobutylicum (strain ATCC 824 / DSM 792 / JCM 1419 / IAM 19013 / LMG 5710 / NBRC 13948 / NRRL B-527 / VKM B-1787 / 2291 / W)</name>
    <dbReference type="NCBI Taxonomy" id="272562"/>
    <lineage>
        <taxon>Bacteria</taxon>
        <taxon>Bacillati</taxon>
        <taxon>Bacillota</taxon>
        <taxon>Clostridia</taxon>
        <taxon>Eubacteriales</taxon>
        <taxon>Clostridiaceae</taxon>
        <taxon>Clostridium</taxon>
    </lineage>
</organism>
<name>Q97FN3_CLOAB</name>
<proteinExistence type="predicted"/>
<dbReference type="InterPro" id="IPR036365">
    <property type="entry name" value="PGBD-like_sf"/>
</dbReference>
<evidence type="ECO:0000313" key="2">
    <source>
        <dbReference type="EMBL" id="AAK80642.1"/>
    </source>
</evidence>
<protein>
    <submittedName>
        <fullName evidence="2">Diverged Metallo-dependent hydrolase(Zn) of DD-Peptidase family peptodoglycan-binding domain</fullName>
    </submittedName>
</protein>
<dbReference type="SUPFAM" id="SSF47090">
    <property type="entry name" value="PGBD-like"/>
    <property type="match status" value="1"/>
</dbReference>
<dbReference type="Gene3D" id="1.10.101.10">
    <property type="entry name" value="PGBD-like superfamily/PGBD"/>
    <property type="match status" value="1"/>
</dbReference>
<dbReference type="AlphaFoldDB" id="Q97FN3"/>
<dbReference type="InterPro" id="IPR036366">
    <property type="entry name" value="PGBDSf"/>
</dbReference>
<evidence type="ECO:0000256" key="1">
    <source>
        <dbReference type="SAM" id="SignalP"/>
    </source>
</evidence>
<dbReference type="PIR" id="G97231">
    <property type="entry name" value="G97231"/>
</dbReference>
<keyword evidence="3" id="KW-1185">Reference proteome</keyword>
<dbReference type="RefSeq" id="WP_010965983.1">
    <property type="nucleotide sequence ID" value="NC_003030.1"/>
</dbReference>
<gene>
    <name evidence="2" type="ordered locus">CA_C2695</name>
</gene>
<dbReference type="PATRIC" id="fig|272562.8.peg.2887"/>
<dbReference type="EMBL" id="AE001437">
    <property type="protein sequence ID" value="AAK80642.1"/>
    <property type="molecule type" value="Genomic_DNA"/>
</dbReference>
<dbReference type="STRING" id="272562.CA_C2695"/>
<keyword evidence="2" id="KW-0378">Hydrolase</keyword>
<dbReference type="Proteomes" id="UP000000814">
    <property type="component" value="Chromosome"/>
</dbReference>
<dbReference type="eggNOG" id="COG3409">
    <property type="taxonomic scope" value="Bacteria"/>
</dbReference>
<feature type="signal peptide" evidence="1">
    <location>
        <begin position="1"/>
        <end position="25"/>
    </location>
</feature>
<keyword evidence="1" id="KW-0732">Signal</keyword>
<reference evidence="2 3" key="1">
    <citation type="journal article" date="2001" name="J. Bacteriol.">
        <title>Genome sequence and comparative analysis of the solvent-producing bacterium Clostridium acetobutylicum.</title>
        <authorList>
            <person name="Nolling J."/>
            <person name="Breton G."/>
            <person name="Omelchenko M.V."/>
            <person name="Makarova K.S."/>
            <person name="Zeng Q."/>
            <person name="Gibson R."/>
            <person name="Lee H.M."/>
            <person name="Dubois J."/>
            <person name="Qiu D."/>
            <person name="Hitti J."/>
            <person name="Wolf Y.I."/>
            <person name="Tatusov R.L."/>
            <person name="Sabathe F."/>
            <person name="Doucette-Stamm L."/>
            <person name="Soucaille P."/>
            <person name="Daly M.J."/>
            <person name="Bennett G.N."/>
            <person name="Koonin E.V."/>
            <person name="Smith D.R."/>
        </authorList>
    </citation>
    <scope>NUCLEOTIDE SEQUENCE [LARGE SCALE GENOMIC DNA]</scope>
    <source>
        <strain evidence="3">ATCC 824 / DSM 792 / JCM 1419 / LMG 5710 / VKM B-1787</strain>
    </source>
</reference>
<evidence type="ECO:0000313" key="3">
    <source>
        <dbReference type="Proteomes" id="UP000000814"/>
    </source>
</evidence>
<dbReference type="HOGENOM" id="CLU_1728125_0_0_9"/>
<sequence>MKNLKLKALSLGIVSTVLISSSAFAATNTKTNVTKPTINSTVQASVKPSKTYGEIGDIATPNQYGGWDFGSQNMPTLLSEGVTVKEWDSGLAVKEIQTALYYYFLKNDSNVFHSYNMGDPNFINGIFGYSTYALIVEYQVRTGLSDGIAGAVGAVTWASLRVWDL</sequence>
<dbReference type="KEGG" id="cac:CA_C2695"/>
<dbReference type="GO" id="GO:0016787">
    <property type="term" value="F:hydrolase activity"/>
    <property type="evidence" value="ECO:0007669"/>
    <property type="project" value="UniProtKB-KW"/>
</dbReference>
<feature type="chain" id="PRO_5004321893" evidence="1">
    <location>
        <begin position="26"/>
        <end position="165"/>
    </location>
</feature>